<dbReference type="Proteomes" id="UP000789920">
    <property type="component" value="Unassembled WGS sequence"/>
</dbReference>
<protein>
    <submittedName>
        <fullName evidence="1">29621_t:CDS:1</fullName>
    </submittedName>
</protein>
<dbReference type="EMBL" id="CAJVQC010034486">
    <property type="protein sequence ID" value="CAG8756512.1"/>
    <property type="molecule type" value="Genomic_DNA"/>
</dbReference>
<accession>A0ACA9QK99</accession>
<evidence type="ECO:0000313" key="2">
    <source>
        <dbReference type="Proteomes" id="UP000789920"/>
    </source>
</evidence>
<feature type="non-terminal residue" evidence="1">
    <location>
        <position position="80"/>
    </location>
</feature>
<organism evidence="1 2">
    <name type="scientific">Racocetra persica</name>
    <dbReference type="NCBI Taxonomy" id="160502"/>
    <lineage>
        <taxon>Eukaryota</taxon>
        <taxon>Fungi</taxon>
        <taxon>Fungi incertae sedis</taxon>
        <taxon>Mucoromycota</taxon>
        <taxon>Glomeromycotina</taxon>
        <taxon>Glomeromycetes</taxon>
        <taxon>Diversisporales</taxon>
        <taxon>Gigasporaceae</taxon>
        <taxon>Racocetra</taxon>
    </lineage>
</organism>
<name>A0ACA9QK99_9GLOM</name>
<proteinExistence type="predicted"/>
<sequence>SRSPDGFKRDIYLINGQFPGPLIEANRDDTIVLNVKNELDEDTTIHSHGIFQRGTPWFDGVPGQTQCGIPPHETFTYKYK</sequence>
<reference evidence="1" key="1">
    <citation type="submission" date="2021-06" db="EMBL/GenBank/DDBJ databases">
        <authorList>
            <person name="Kallberg Y."/>
            <person name="Tangrot J."/>
            <person name="Rosling A."/>
        </authorList>
    </citation>
    <scope>NUCLEOTIDE SEQUENCE</scope>
    <source>
        <strain evidence="1">MA461A</strain>
    </source>
</reference>
<keyword evidence="2" id="KW-1185">Reference proteome</keyword>
<feature type="non-terminal residue" evidence="1">
    <location>
        <position position="1"/>
    </location>
</feature>
<gene>
    <name evidence="1" type="ORF">RPERSI_LOCUS14734</name>
</gene>
<comment type="caution">
    <text evidence="1">The sequence shown here is derived from an EMBL/GenBank/DDBJ whole genome shotgun (WGS) entry which is preliminary data.</text>
</comment>
<evidence type="ECO:0000313" key="1">
    <source>
        <dbReference type="EMBL" id="CAG8756512.1"/>
    </source>
</evidence>